<accession>A0A021VQM4</accession>
<dbReference type="AlphaFoldDB" id="A0A021VQM4"/>
<dbReference type="SUPFAM" id="SSF49503">
    <property type="entry name" value="Cupredoxins"/>
    <property type="match status" value="1"/>
</dbReference>
<dbReference type="InterPro" id="IPR008972">
    <property type="entry name" value="Cupredoxin"/>
</dbReference>
<feature type="domain" description="Urease accessory protein UreH-like transmembrane" evidence="2">
    <location>
        <begin position="87"/>
        <end position="292"/>
    </location>
</feature>
<dbReference type="InterPro" id="IPR039447">
    <property type="entry name" value="UreH-like_TM_dom"/>
</dbReference>
<feature type="transmembrane region" description="Helical" evidence="1">
    <location>
        <begin position="131"/>
        <end position="155"/>
    </location>
</feature>
<feature type="transmembrane region" description="Helical" evidence="1">
    <location>
        <begin position="49"/>
        <end position="72"/>
    </location>
</feature>
<feature type="transmembrane region" description="Helical" evidence="1">
    <location>
        <begin position="249"/>
        <end position="270"/>
    </location>
</feature>
<feature type="transmembrane region" description="Helical" evidence="1">
    <location>
        <begin position="84"/>
        <end position="110"/>
    </location>
</feature>
<name>A0A021VQM4_9CELL</name>
<dbReference type="PANTHER" id="PTHR42208">
    <property type="entry name" value="HEAVY METAL TRANSPORTER-RELATED"/>
    <property type="match status" value="1"/>
</dbReference>
<dbReference type="PANTHER" id="PTHR42208:SF1">
    <property type="entry name" value="HEAVY METAL TRANSPORTER"/>
    <property type="match status" value="1"/>
</dbReference>
<gene>
    <name evidence="3" type="ORF">N866_20180</name>
</gene>
<dbReference type="Proteomes" id="UP000019753">
    <property type="component" value="Unassembled WGS sequence"/>
</dbReference>
<dbReference type="RefSeq" id="WP_034225790.1">
    <property type="nucleotide sequence ID" value="NZ_AXCW01000089.1"/>
</dbReference>
<keyword evidence="1" id="KW-0472">Membrane</keyword>
<feature type="transmembrane region" description="Helical" evidence="1">
    <location>
        <begin position="161"/>
        <end position="180"/>
    </location>
</feature>
<dbReference type="EMBL" id="AXCW01000089">
    <property type="protein sequence ID" value="EYR63504.1"/>
    <property type="molecule type" value="Genomic_DNA"/>
</dbReference>
<protein>
    <recommendedName>
        <fullName evidence="2">Urease accessory protein UreH-like transmembrane domain-containing protein</fullName>
    </recommendedName>
</protein>
<evidence type="ECO:0000256" key="1">
    <source>
        <dbReference type="SAM" id="Phobius"/>
    </source>
</evidence>
<keyword evidence="1" id="KW-1133">Transmembrane helix</keyword>
<evidence type="ECO:0000259" key="2">
    <source>
        <dbReference type="Pfam" id="PF13386"/>
    </source>
</evidence>
<evidence type="ECO:0000313" key="4">
    <source>
        <dbReference type="Proteomes" id="UP000019753"/>
    </source>
</evidence>
<feature type="transmembrane region" description="Helical" evidence="1">
    <location>
        <begin position="215"/>
        <end position="237"/>
    </location>
</feature>
<dbReference type="OrthoDB" id="5502616at2"/>
<proteinExistence type="predicted"/>
<keyword evidence="4" id="KW-1185">Reference proteome</keyword>
<dbReference type="Gene3D" id="2.60.40.420">
    <property type="entry name" value="Cupredoxins - blue copper proteins"/>
    <property type="match status" value="1"/>
</dbReference>
<feature type="transmembrane region" description="Helical" evidence="1">
    <location>
        <begin position="282"/>
        <end position="303"/>
    </location>
</feature>
<organism evidence="3 4">
    <name type="scientific">Actinotalea ferrariae CF5-4</name>
    <dbReference type="NCBI Taxonomy" id="948458"/>
    <lineage>
        <taxon>Bacteria</taxon>
        <taxon>Bacillati</taxon>
        <taxon>Actinomycetota</taxon>
        <taxon>Actinomycetes</taxon>
        <taxon>Micrococcales</taxon>
        <taxon>Cellulomonadaceae</taxon>
        <taxon>Actinotalea</taxon>
    </lineage>
</organism>
<sequence>MSVRRGRATVRTTGQVPRSALVRAVRAAGYEVGEEEQWFSRDRTVWRDLAVAVAVLLVLGLALEVSGLTGLADRAGGLASSGSLLLVVVLGLAAGFSTCMALVGGLVLAVSARHAEQHPGGSARERMRPHVAFNLGRLGGFAVLGGLTGALGSALTLSGHMVAVLMVAVSVVMVGLGVRLTGLSPRLSRSTAVTLPAGMTKGLEGTDGSYSDRRAALLGAGTFLLPCGFTQAVQVYALSTGDPLQASAIMTLFALGTMPGLLGVGGLAALARGAFATRFFRFAGVAVLAFAAVNVSGALGILAPGLVAPATAASGGGAATSGAPGAASGPVSANVTLTEDLQTVRTTQVGTGYEPYEAVVVAGVPIRWEIDSVAISCAASLWAPDLGIEPQVLQPGLNVIELVLDEPGTYSYSCGMGMYWGAITVVPAED</sequence>
<evidence type="ECO:0000313" key="3">
    <source>
        <dbReference type="EMBL" id="EYR63504.1"/>
    </source>
</evidence>
<reference evidence="3 4" key="1">
    <citation type="submission" date="2014-01" db="EMBL/GenBank/DDBJ databases">
        <title>Actinotalea ferrariae CF5-4.</title>
        <authorList>
            <person name="Chen F."/>
            <person name="Li Y."/>
            <person name="Wang G."/>
        </authorList>
    </citation>
    <scope>NUCLEOTIDE SEQUENCE [LARGE SCALE GENOMIC DNA]</scope>
    <source>
        <strain evidence="3 4">CF5-4</strain>
    </source>
</reference>
<keyword evidence="1" id="KW-0812">Transmembrane</keyword>
<comment type="caution">
    <text evidence="3">The sequence shown here is derived from an EMBL/GenBank/DDBJ whole genome shotgun (WGS) entry which is preliminary data.</text>
</comment>
<dbReference type="Pfam" id="PF13386">
    <property type="entry name" value="DsbD_2"/>
    <property type="match status" value="1"/>
</dbReference>